<reference evidence="1 2" key="1">
    <citation type="journal article" date="2018" name="Syst. Appl. Microbiol.">
        <title>Abditibacterium utsteinense sp. nov., the first cultivated member of candidate phylum FBP, isolated from ice-free Antarctic soil samples.</title>
        <authorList>
            <person name="Tahon G."/>
            <person name="Tytgat B."/>
            <person name="Lebbe L."/>
            <person name="Carlier A."/>
            <person name="Willems A."/>
        </authorList>
    </citation>
    <scope>NUCLEOTIDE SEQUENCE [LARGE SCALE GENOMIC DNA]</scope>
    <source>
        <strain evidence="1 2">LMG 29911</strain>
    </source>
</reference>
<evidence type="ECO:0000313" key="1">
    <source>
        <dbReference type="EMBL" id="PQV62916.1"/>
    </source>
</evidence>
<proteinExistence type="predicted"/>
<dbReference type="Proteomes" id="UP000237684">
    <property type="component" value="Unassembled WGS sequence"/>
</dbReference>
<dbReference type="AlphaFoldDB" id="A0A2S8SQ59"/>
<keyword evidence="2" id="KW-1185">Reference proteome</keyword>
<accession>A0A2S8SQ59</accession>
<comment type="caution">
    <text evidence="1">The sequence shown here is derived from an EMBL/GenBank/DDBJ whole genome shotgun (WGS) entry which is preliminary data.</text>
</comment>
<evidence type="ECO:0000313" key="2">
    <source>
        <dbReference type="Proteomes" id="UP000237684"/>
    </source>
</evidence>
<sequence>MKGNHSIPSEIIGAGQTCNIGSLIVNSETAFTVGVLLRQGLKRGAGKLAPLYKVARGKALQTQIGGRIGQTAATARVGDAHPDDVAPRFNLCRGNCVLATVVRSVSGSNLNAVPIGHIAVVYLTKQKT</sequence>
<organism evidence="1 2">
    <name type="scientific">Abditibacterium utsteinense</name>
    <dbReference type="NCBI Taxonomy" id="1960156"/>
    <lineage>
        <taxon>Bacteria</taxon>
        <taxon>Pseudomonadati</taxon>
        <taxon>Abditibacteriota</taxon>
        <taxon>Abditibacteriia</taxon>
        <taxon>Abditibacteriales</taxon>
        <taxon>Abditibacteriaceae</taxon>
        <taxon>Abditibacterium</taxon>
    </lineage>
</organism>
<gene>
    <name evidence="1" type="ORF">B1R32_11813</name>
</gene>
<dbReference type="EMBL" id="NIGF01000018">
    <property type="protein sequence ID" value="PQV62916.1"/>
    <property type="molecule type" value="Genomic_DNA"/>
</dbReference>
<dbReference type="InParanoid" id="A0A2S8SQ59"/>
<protein>
    <submittedName>
        <fullName evidence="1">Uncharacterized protein</fullName>
    </submittedName>
</protein>
<name>A0A2S8SQ59_9BACT</name>